<name>A0A2U3EA77_PURLI</name>
<evidence type="ECO:0000313" key="1">
    <source>
        <dbReference type="EMBL" id="KAK4092833.1"/>
    </source>
</evidence>
<organism evidence="2 3">
    <name type="scientific">Purpureocillium lilacinum</name>
    <name type="common">Paecilomyces lilacinus</name>
    <dbReference type="NCBI Taxonomy" id="33203"/>
    <lineage>
        <taxon>Eukaryota</taxon>
        <taxon>Fungi</taxon>
        <taxon>Dikarya</taxon>
        <taxon>Ascomycota</taxon>
        <taxon>Pezizomycotina</taxon>
        <taxon>Sordariomycetes</taxon>
        <taxon>Hypocreomycetidae</taxon>
        <taxon>Hypocreales</taxon>
        <taxon>Ophiocordycipitaceae</taxon>
        <taxon>Purpureocillium</taxon>
    </lineage>
</organism>
<dbReference type="EMBL" id="LCWV01000007">
    <property type="protein sequence ID" value="PWI71407.1"/>
    <property type="molecule type" value="Genomic_DNA"/>
</dbReference>
<proteinExistence type="predicted"/>
<dbReference type="Proteomes" id="UP000245956">
    <property type="component" value="Unassembled WGS sequence"/>
</dbReference>
<sequence>MKVHPGNNDVTTRWTPRRVHQPVAKPKLTIVAALQSFATALVSVLLLAASGVSAAPAQQAQQAKQAEAINTNRRFYCPSKVQNFCSASNIHSGCTDSGEFRSDAMDTCGECKCEPRLLPFRSPSPSPFAPVLPSTPLPCPSPREIQRAASTYTCSGSLFLAGHTREWKAIEERDPADTRDSG</sequence>
<gene>
    <name evidence="2" type="ORF">PCL_11501</name>
    <name evidence="1" type="ORF">Purlil1_2758</name>
</gene>
<accession>A0A2U3EA77</accession>
<evidence type="ECO:0000313" key="3">
    <source>
        <dbReference type="Proteomes" id="UP000245956"/>
    </source>
</evidence>
<dbReference type="EMBL" id="JAWRVI010000007">
    <property type="protein sequence ID" value="KAK4092833.1"/>
    <property type="molecule type" value="Genomic_DNA"/>
</dbReference>
<dbReference type="AlphaFoldDB" id="A0A2U3EA77"/>
<reference evidence="1 4" key="4">
    <citation type="journal article" date="2024" name="Microbiol. Resour. Announc.">
        <title>Genome annotations for the ascomycete fungi Trichoderma harzianum, Trichoderma aggressivum, and Purpureocillium lilacinum.</title>
        <authorList>
            <person name="Beijen E.P.W."/>
            <person name="Ohm R.A."/>
        </authorList>
    </citation>
    <scope>NUCLEOTIDE SEQUENCE [LARGE SCALE GENOMIC DNA]</scope>
    <source>
        <strain evidence="1 4">CBS 150709</strain>
    </source>
</reference>
<reference evidence="1" key="3">
    <citation type="submission" date="2023-11" db="EMBL/GenBank/DDBJ databases">
        <authorList>
            <person name="Beijen E."/>
            <person name="Ohm R.A."/>
        </authorList>
    </citation>
    <scope>NUCLEOTIDE SEQUENCE</scope>
    <source>
        <strain evidence="1">CBS 150709</strain>
    </source>
</reference>
<evidence type="ECO:0000313" key="4">
    <source>
        <dbReference type="Proteomes" id="UP001287286"/>
    </source>
</evidence>
<evidence type="ECO:0000313" key="2">
    <source>
        <dbReference type="EMBL" id="PWI71407.1"/>
    </source>
</evidence>
<comment type="caution">
    <text evidence="2">The sequence shown here is derived from an EMBL/GenBank/DDBJ whole genome shotgun (WGS) entry which is preliminary data.</text>
</comment>
<protein>
    <submittedName>
        <fullName evidence="2">Uncharacterized protein</fullName>
    </submittedName>
</protein>
<dbReference type="Proteomes" id="UP001287286">
    <property type="component" value="Unassembled WGS sequence"/>
</dbReference>
<reference evidence="2 3" key="2">
    <citation type="journal article" date="2016" name="Front. Microbiol.">
        <title>Genome and transcriptome sequences reveal the specific parasitism of the nematophagous Purpureocillium lilacinum 36-1.</title>
        <authorList>
            <person name="Xie J."/>
            <person name="Li S."/>
            <person name="Mo C."/>
            <person name="Xiao X."/>
            <person name="Peng D."/>
            <person name="Wang G."/>
            <person name="Xiao Y."/>
        </authorList>
    </citation>
    <scope>NUCLEOTIDE SEQUENCE [LARGE SCALE GENOMIC DNA]</scope>
    <source>
        <strain evidence="2 3">36-1</strain>
    </source>
</reference>
<keyword evidence="4" id="KW-1185">Reference proteome</keyword>
<reference evidence="2" key="1">
    <citation type="submission" date="2015-05" db="EMBL/GenBank/DDBJ databases">
        <authorList>
            <person name="Wang D.B."/>
            <person name="Wang M."/>
        </authorList>
    </citation>
    <scope>NUCLEOTIDE SEQUENCE</scope>
    <source>
        <strain evidence="2">36-1</strain>
    </source>
</reference>